<gene>
    <name evidence="1" type="ORF">I5282_06415</name>
</gene>
<organism evidence="1 2">
    <name type="scientific">Legionella bononiensis</name>
    <dbReference type="NCBI Taxonomy" id="2793102"/>
    <lineage>
        <taxon>Bacteria</taxon>
        <taxon>Pseudomonadati</taxon>
        <taxon>Pseudomonadota</taxon>
        <taxon>Gammaproteobacteria</taxon>
        <taxon>Legionellales</taxon>
        <taxon>Legionellaceae</taxon>
        <taxon>Legionella</taxon>
    </lineage>
</organism>
<dbReference type="Proteomes" id="UP000809910">
    <property type="component" value="Unassembled WGS sequence"/>
</dbReference>
<reference evidence="1 2" key="1">
    <citation type="submission" date="2020-12" db="EMBL/GenBank/DDBJ databases">
        <title>WGS of Legionella: environmental sample.</title>
        <authorList>
            <person name="Cristino S."/>
            <person name="Girolamini L."/>
            <person name="Salaris S."/>
            <person name="Pascale M.R."/>
            <person name="Mazzotta M."/>
            <person name="Orsini M."/>
            <person name="Grottola A."/>
        </authorList>
    </citation>
    <scope>NUCLEOTIDE SEQUENCE [LARGE SCALE GENOMIC DNA]</scope>
    <source>
        <strain evidence="1 2">30cs62</strain>
    </source>
</reference>
<dbReference type="RefSeq" id="WP_203110742.1">
    <property type="nucleotide sequence ID" value="NZ_JADWVM010000029.1"/>
</dbReference>
<protein>
    <submittedName>
        <fullName evidence="1">Uncharacterized protein</fullName>
    </submittedName>
</protein>
<evidence type="ECO:0000313" key="2">
    <source>
        <dbReference type="Proteomes" id="UP000809910"/>
    </source>
</evidence>
<proteinExistence type="predicted"/>
<evidence type="ECO:0000313" key="1">
    <source>
        <dbReference type="EMBL" id="MBL7526201.1"/>
    </source>
</evidence>
<name>A0ABS1WA19_9GAMM</name>
<dbReference type="EMBL" id="JADWVN010000009">
    <property type="protein sequence ID" value="MBL7526201.1"/>
    <property type="molecule type" value="Genomic_DNA"/>
</dbReference>
<comment type="caution">
    <text evidence="1">The sequence shown here is derived from an EMBL/GenBank/DDBJ whole genome shotgun (WGS) entry which is preliminary data.</text>
</comment>
<accession>A0ABS1WA19</accession>
<keyword evidence="2" id="KW-1185">Reference proteome</keyword>
<sequence>MKHSEIREVHAQHGTFLSGARFAGLPGLRASHFIQATIMRARSHLDPYPQIISSPDEAQRNPGSLCAA</sequence>